<dbReference type="EMBL" id="RBKT01000001">
    <property type="protein sequence ID" value="RKR85848.1"/>
    <property type="molecule type" value="Genomic_DNA"/>
</dbReference>
<name>A0A495JBG4_9ACTN</name>
<keyword evidence="4" id="KW-1185">Reference proteome</keyword>
<evidence type="ECO:0000313" key="4">
    <source>
        <dbReference type="Proteomes" id="UP000277671"/>
    </source>
</evidence>
<reference evidence="3 4" key="1">
    <citation type="submission" date="2018-10" db="EMBL/GenBank/DDBJ databases">
        <title>Sequencing the genomes of 1000 actinobacteria strains.</title>
        <authorList>
            <person name="Klenk H.-P."/>
        </authorList>
    </citation>
    <scope>NUCLEOTIDE SEQUENCE [LARGE SCALE GENOMIC DNA]</scope>
    <source>
        <strain evidence="3 4">DSM 45175</strain>
    </source>
</reference>
<feature type="transmembrane region" description="Helical" evidence="2">
    <location>
        <begin position="38"/>
        <end position="60"/>
    </location>
</feature>
<comment type="caution">
    <text evidence="3">The sequence shown here is derived from an EMBL/GenBank/DDBJ whole genome shotgun (WGS) entry which is preliminary data.</text>
</comment>
<gene>
    <name evidence="3" type="ORF">BDK92_0058</name>
</gene>
<dbReference type="AlphaFoldDB" id="A0A495JBG4"/>
<keyword evidence="2" id="KW-1133">Transmembrane helix</keyword>
<dbReference type="Proteomes" id="UP000277671">
    <property type="component" value="Unassembled WGS sequence"/>
</dbReference>
<protein>
    <submittedName>
        <fullName evidence="3">Uncharacterized protein</fullName>
    </submittedName>
</protein>
<evidence type="ECO:0000256" key="1">
    <source>
        <dbReference type="SAM" id="MobiDB-lite"/>
    </source>
</evidence>
<evidence type="ECO:0000313" key="3">
    <source>
        <dbReference type="EMBL" id="RKR85848.1"/>
    </source>
</evidence>
<keyword evidence="2" id="KW-0472">Membrane</keyword>
<organism evidence="3 4">
    <name type="scientific">Micromonospora pisi</name>
    <dbReference type="NCBI Taxonomy" id="589240"/>
    <lineage>
        <taxon>Bacteria</taxon>
        <taxon>Bacillati</taxon>
        <taxon>Actinomycetota</taxon>
        <taxon>Actinomycetes</taxon>
        <taxon>Micromonosporales</taxon>
        <taxon>Micromonosporaceae</taxon>
        <taxon>Micromonospora</taxon>
    </lineage>
</organism>
<feature type="region of interest" description="Disordered" evidence="1">
    <location>
        <begin position="95"/>
        <end position="125"/>
    </location>
</feature>
<feature type="transmembrane region" description="Helical" evidence="2">
    <location>
        <begin position="6"/>
        <end position="26"/>
    </location>
</feature>
<proteinExistence type="predicted"/>
<feature type="transmembrane region" description="Helical" evidence="2">
    <location>
        <begin position="66"/>
        <end position="84"/>
    </location>
</feature>
<sequence>MRVEPWQAPILVMAGIIVAEFLFGTALRRWGDAVVSRWLRTVALAGLTVLVLVVGIAALGPDLADQLASVAAAVATLVGLWLTYRSHQASTLDTGTVLAVPPPGTPRPVTAPEGDTPAGAAPPPS</sequence>
<accession>A0A495JBG4</accession>
<evidence type="ECO:0000256" key="2">
    <source>
        <dbReference type="SAM" id="Phobius"/>
    </source>
</evidence>
<keyword evidence="2" id="KW-0812">Transmembrane</keyword>
<dbReference type="RefSeq" id="WP_121153499.1">
    <property type="nucleotide sequence ID" value="NZ_RBKT01000001.1"/>
</dbReference>